<dbReference type="Pfam" id="PF16810">
    <property type="entry name" value="RXLR"/>
    <property type="match status" value="1"/>
</dbReference>
<accession>A0A2P4WYD3</accession>
<keyword evidence="3 5" id="KW-0964">Secreted</keyword>
<evidence type="ECO:0000313" key="7">
    <source>
        <dbReference type="Proteomes" id="UP000237271"/>
    </source>
</evidence>
<comment type="caution">
    <text evidence="6">The sequence shown here is derived from an EMBL/GenBank/DDBJ whole genome shotgun (WGS) entry which is preliminary data.</text>
</comment>
<evidence type="ECO:0000313" key="6">
    <source>
        <dbReference type="EMBL" id="POM58314.1"/>
    </source>
</evidence>
<evidence type="ECO:0000256" key="5">
    <source>
        <dbReference type="RuleBase" id="RU367124"/>
    </source>
</evidence>
<reference evidence="6 7" key="1">
    <citation type="journal article" date="2017" name="Genome Biol. Evol.">
        <title>Phytophthora megakarya and P. palmivora, closely related causal agents of cacao black pod rot, underwent increases in genome sizes and gene numbers by different mechanisms.</title>
        <authorList>
            <person name="Ali S.S."/>
            <person name="Shao J."/>
            <person name="Lary D.J."/>
            <person name="Kronmiller B."/>
            <person name="Shen D."/>
            <person name="Strem M.D."/>
            <person name="Amoako-Attah I."/>
            <person name="Akrofi A.Y."/>
            <person name="Begoude B.A."/>
            <person name="Ten Hoopen G.M."/>
            <person name="Coulibaly K."/>
            <person name="Kebe B.I."/>
            <person name="Melnick R.L."/>
            <person name="Guiltinan M.J."/>
            <person name="Tyler B.M."/>
            <person name="Meinhardt L.W."/>
            <person name="Bailey B.A."/>
        </authorList>
    </citation>
    <scope>NUCLEOTIDE SEQUENCE [LARGE SCALE GENOMIC DNA]</scope>
    <source>
        <strain evidence="7">sbr112.9</strain>
    </source>
</reference>
<evidence type="ECO:0000256" key="2">
    <source>
        <dbReference type="ARBA" id="ARBA00010400"/>
    </source>
</evidence>
<evidence type="ECO:0000256" key="3">
    <source>
        <dbReference type="ARBA" id="ARBA00022525"/>
    </source>
</evidence>
<dbReference type="OrthoDB" id="10418722at2759"/>
<keyword evidence="7" id="KW-1185">Reference proteome</keyword>
<comment type="subcellular location">
    <subcellularLocation>
        <location evidence="1 5">Secreted</location>
    </subcellularLocation>
</comment>
<comment type="domain">
    <text evidence="5">The RxLR-dEER motif acts to carry the protein into the host cell cytoplasm through binding to cell surface phosphatidylinositol-3-phosphate.</text>
</comment>
<feature type="signal peptide" evidence="5">
    <location>
        <begin position="1"/>
        <end position="18"/>
    </location>
</feature>
<keyword evidence="4 5" id="KW-0732">Signal</keyword>
<organism evidence="6 7">
    <name type="scientific">Phytophthora palmivora</name>
    <dbReference type="NCBI Taxonomy" id="4796"/>
    <lineage>
        <taxon>Eukaryota</taxon>
        <taxon>Sar</taxon>
        <taxon>Stramenopiles</taxon>
        <taxon>Oomycota</taxon>
        <taxon>Peronosporomycetes</taxon>
        <taxon>Peronosporales</taxon>
        <taxon>Peronosporaceae</taxon>
        <taxon>Phytophthora</taxon>
    </lineage>
</organism>
<evidence type="ECO:0000256" key="4">
    <source>
        <dbReference type="ARBA" id="ARBA00022729"/>
    </source>
</evidence>
<dbReference type="Proteomes" id="UP000237271">
    <property type="component" value="Unassembled WGS sequence"/>
</dbReference>
<dbReference type="InterPro" id="IPR031825">
    <property type="entry name" value="RXLR"/>
</dbReference>
<comment type="similarity">
    <text evidence="2 5">Belongs to the RxLR effector family.</text>
</comment>
<protein>
    <recommendedName>
        <fullName evidence="5">RxLR effector protein</fullName>
    </recommendedName>
</protein>
<feature type="chain" id="PRO_5028508060" description="RxLR effector protein" evidence="5">
    <location>
        <begin position="19"/>
        <end position="138"/>
    </location>
</feature>
<dbReference type="GO" id="GO:0005576">
    <property type="term" value="C:extracellular region"/>
    <property type="evidence" value="ECO:0007669"/>
    <property type="project" value="UniProtKB-SubCell"/>
</dbReference>
<name>A0A2P4WYD3_9STRA</name>
<dbReference type="AlphaFoldDB" id="A0A2P4WYD3"/>
<gene>
    <name evidence="6" type="ORF">PHPALM_37054</name>
</gene>
<dbReference type="EMBL" id="NCKW01020281">
    <property type="protein sequence ID" value="POM58314.1"/>
    <property type="molecule type" value="Genomic_DNA"/>
</dbReference>
<evidence type="ECO:0000256" key="1">
    <source>
        <dbReference type="ARBA" id="ARBA00004613"/>
    </source>
</evidence>
<proteinExistence type="inferred from homology"/>
<sequence>MRALYVLLVAATTFLANSESLSLAMDSDQAQLSQLEQNTAQANRFLRTNKATDDEERGGWAHILGFWRTRDDAIDVMGDWLAKSVSPEKVASFLDVSKYDKKNRNFEALVEYVRMTHRNVKGEDMTRAAAKAYLKTIL</sequence>
<comment type="function">
    <text evidence="5">Effector that suppresses plant defense responses during pathogen infection.</text>
</comment>